<comment type="caution">
    <text evidence="1">The sequence shown here is derived from an EMBL/GenBank/DDBJ whole genome shotgun (WGS) entry which is preliminary data.</text>
</comment>
<reference evidence="1" key="1">
    <citation type="submission" date="2016-10" db="EMBL/GenBank/DDBJ databases">
        <title>Sequence of Gallionella enrichment culture.</title>
        <authorList>
            <person name="Poehlein A."/>
            <person name="Muehling M."/>
            <person name="Daniel R."/>
        </authorList>
    </citation>
    <scope>NUCLEOTIDE SEQUENCE</scope>
</reference>
<gene>
    <name evidence="1" type="ORF">GALL_348330</name>
</gene>
<organism evidence="1">
    <name type="scientific">mine drainage metagenome</name>
    <dbReference type="NCBI Taxonomy" id="410659"/>
    <lineage>
        <taxon>unclassified sequences</taxon>
        <taxon>metagenomes</taxon>
        <taxon>ecological metagenomes</taxon>
    </lineage>
</organism>
<name>A0A1J5QJB9_9ZZZZ</name>
<accession>A0A1J5QJB9</accession>
<dbReference type="AlphaFoldDB" id="A0A1J5QJB9"/>
<protein>
    <submittedName>
        <fullName evidence="1">Uncharacterized protein</fullName>
    </submittedName>
</protein>
<dbReference type="EMBL" id="MLJW01000709">
    <property type="protein sequence ID" value="OIQ83378.1"/>
    <property type="molecule type" value="Genomic_DNA"/>
</dbReference>
<proteinExistence type="predicted"/>
<sequence length="169" mass="18782">MVVSLRSMNDSVTTYWWLIGMIGMRTSTRRPISGANMPPQLTTISHSMSPLSVCTFLTRPFSVLIARTRVLVKIFTPFWRAPFARACASWEGSTCPSVGRKQAPTTPSVLISGKRSCASLGEISWRFRSKVRAQPIWRRISSIRSFDDASLMLPHSFHVGGVSVSCSSR</sequence>
<evidence type="ECO:0000313" key="1">
    <source>
        <dbReference type="EMBL" id="OIQ83378.1"/>
    </source>
</evidence>